<proteinExistence type="predicted"/>
<evidence type="ECO:0000313" key="2">
    <source>
        <dbReference type="EMBL" id="MQY28879.1"/>
    </source>
</evidence>
<dbReference type="RefSeq" id="WP_153345115.1">
    <property type="nucleotide sequence ID" value="NZ_WEGI01000009.1"/>
</dbReference>
<name>A0A7K0DSY8_9NOCA</name>
<comment type="caution">
    <text evidence="2">The sequence shown here is derived from an EMBL/GenBank/DDBJ whole genome shotgun (WGS) entry which is preliminary data.</text>
</comment>
<accession>A0A7K0DSY8</accession>
<feature type="region of interest" description="Disordered" evidence="1">
    <location>
        <begin position="147"/>
        <end position="183"/>
    </location>
</feature>
<evidence type="ECO:0000256" key="1">
    <source>
        <dbReference type="SAM" id="MobiDB-lite"/>
    </source>
</evidence>
<dbReference type="AlphaFoldDB" id="A0A7K0DSY8"/>
<organism evidence="2 3">
    <name type="scientific">Nocardia aurantia</name>
    <dbReference type="NCBI Taxonomy" id="2585199"/>
    <lineage>
        <taxon>Bacteria</taxon>
        <taxon>Bacillati</taxon>
        <taxon>Actinomycetota</taxon>
        <taxon>Actinomycetes</taxon>
        <taxon>Mycobacteriales</taxon>
        <taxon>Nocardiaceae</taxon>
        <taxon>Nocardia</taxon>
    </lineage>
</organism>
<dbReference type="Proteomes" id="UP000431401">
    <property type="component" value="Unassembled WGS sequence"/>
</dbReference>
<protein>
    <submittedName>
        <fullName evidence="2">Uncharacterized protein</fullName>
    </submittedName>
</protein>
<dbReference type="OrthoDB" id="9836820at2"/>
<reference evidence="2 3" key="1">
    <citation type="submission" date="2019-10" db="EMBL/GenBank/DDBJ databases">
        <title>Nocardia macrotermitis sp. nov. and Nocardia aurantia sp. nov., isolated from the gut of fungus growing-termite Macrotermes natalensis.</title>
        <authorList>
            <person name="Benndorf R."/>
            <person name="Schwitalla J."/>
            <person name="Martin K."/>
            <person name="De Beer W."/>
            <person name="Kaster A.-K."/>
            <person name="Vollmers J."/>
            <person name="Poulsen M."/>
            <person name="Beemelmanns C."/>
        </authorList>
    </citation>
    <scope>NUCLEOTIDE SEQUENCE [LARGE SCALE GENOMIC DNA]</scope>
    <source>
        <strain evidence="2 3">RB56</strain>
    </source>
</reference>
<dbReference type="EMBL" id="WEGI01000009">
    <property type="protein sequence ID" value="MQY28879.1"/>
    <property type="molecule type" value="Genomic_DNA"/>
</dbReference>
<keyword evidence="3" id="KW-1185">Reference proteome</keyword>
<evidence type="ECO:0000313" key="3">
    <source>
        <dbReference type="Proteomes" id="UP000431401"/>
    </source>
</evidence>
<sequence>MAARVSELRYRLAIVAPTPAAVVEYLGGWVFDQVLAGWDTTVFVPTAADPRPLSILGAELAELPCDAPPPAPEARPHAVAVATELFEIDPRVHKSALATLTSGRSDLTFWGPGRPAELGAVLAQRDFVPSLAARAFKARALAAAGLDRSAGAAERRYTKPPAVGRRSIRRSALPPDSRASQSC</sequence>
<gene>
    <name evidence="2" type="ORF">NRB56_44640</name>
</gene>